<proteinExistence type="predicted"/>
<dbReference type="OrthoDB" id="2354281at2"/>
<dbReference type="AlphaFoldDB" id="A0A1H4HAX3"/>
<keyword evidence="3" id="KW-1185">Reference proteome</keyword>
<sequence>MTKSGFEPKIHAVFVHTKNLTRAAEWYSDLLGVPFDSSKVESPVYNMPLKGEVYMTLDDHTFDPDYKFEPVRTPVFNFCSSDLAKSYQWVKEKGIMIVRDIEKHGDFGWFNIEDPDKNVVMICGNIPS</sequence>
<evidence type="ECO:0000313" key="3">
    <source>
        <dbReference type="Proteomes" id="UP000198584"/>
    </source>
</evidence>
<name>A0A1H4HAX3_9BACI</name>
<evidence type="ECO:0000313" key="2">
    <source>
        <dbReference type="EMBL" id="SEB18218.1"/>
    </source>
</evidence>
<dbReference type="InterPro" id="IPR004360">
    <property type="entry name" value="Glyas_Fos-R_dOase_dom"/>
</dbReference>
<protein>
    <recommendedName>
        <fullName evidence="1">VOC domain-containing protein</fullName>
    </recommendedName>
</protein>
<dbReference type="InterPro" id="IPR029068">
    <property type="entry name" value="Glyas_Bleomycin-R_OHBP_Dase"/>
</dbReference>
<dbReference type="Pfam" id="PF00903">
    <property type="entry name" value="Glyoxalase"/>
    <property type="match status" value="1"/>
</dbReference>
<dbReference type="EMBL" id="FNQR01000024">
    <property type="protein sequence ID" value="SEB18218.1"/>
    <property type="molecule type" value="Genomic_DNA"/>
</dbReference>
<dbReference type="Gene3D" id="3.10.180.10">
    <property type="entry name" value="2,3-Dihydroxybiphenyl 1,2-Dioxygenase, domain 1"/>
    <property type="match status" value="1"/>
</dbReference>
<evidence type="ECO:0000259" key="1">
    <source>
        <dbReference type="PROSITE" id="PS51819"/>
    </source>
</evidence>
<dbReference type="Proteomes" id="UP000198584">
    <property type="component" value="Unassembled WGS sequence"/>
</dbReference>
<accession>A0A1H4HAX3</accession>
<organism evidence="2 3">
    <name type="scientific">Thalassobacillus cyri</name>
    <dbReference type="NCBI Taxonomy" id="571932"/>
    <lineage>
        <taxon>Bacteria</taxon>
        <taxon>Bacillati</taxon>
        <taxon>Bacillota</taxon>
        <taxon>Bacilli</taxon>
        <taxon>Bacillales</taxon>
        <taxon>Bacillaceae</taxon>
        <taxon>Thalassobacillus</taxon>
    </lineage>
</organism>
<feature type="domain" description="VOC" evidence="1">
    <location>
        <begin position="9"/>
        <end position="125"/>
    </location>
</feature>
<dbReference type="PROSITE" id="PS51819">
    <property type="entry name" value="VOC"/>
    <property type="match status" value="1"/>
</dbReference>
<gene>
    <name evidence="2" type="ORF">SAMN05421743_12438</name>
</gene>
<dbReference type="RefSeq" id="WP_093046688.1">
    <property type="nucleotide sequence ID" value="NZ_FNQR01000024.1"/>
</dbReference>
<dbReference type="SUPFAM" id="SSF54593">
    <property type="entry name" value="Glyoxalase/Bleomycin resistance protein/Dihydroxybiphenyl dioxygenase"/>
    <property type="match status" value="1"/>
</dbReference>
<dbReference type="InterPro" id="IPR037523">
    <property type="entry name" value="VOC_core"/>
</dbReference>
<reference evidence="2 3" key="1">
    <citation type="submission" date="2016-10" db="EMBL/GenBank/DDBJ databases">
        <authorList>
            <person name="de Groot N.N."/>
        </authorList>
    </citation>
    <scope>NUCLEOTIDE SEQUENCE [LARGE SCALE GENOMIC DNA]</scope>
    <source>
        <strain evidence="2 3">CCM7597</strain>
    </source>
</reference>
<dbReference type="STRING" id="571932.SAMN05421743_12438"/>